<dbReference type="Gene3D" id="3.40.960.10">
    <property type="entry name" value="VSR Endonuclease"/>
    <property type="match status" value="1"/>
</dbReference>
<evidence type="ECO:0000259" key="1">
    <source>
        <dbReference type="Pfam" id="PF04480"/>
    </source>
</evidence>
<dbReference type="GO" id="GO:0004519">
    <property type="term" value="F:endonuclease activity"/>
    <property type="evidence" value="ECO:0007669"/>
    <property type="project" value="UniProtKB-KW"/>
</dbReference>
<keyword evidence="2" id="KW-0255">Endonuclease</keyword>
<gene>
    <name evidence="2" type="ORF">ABID24_003911</name>
</gene>
<protein>
    <submittedName>
        <fullName evidence="2">G:T-mismatch repair DNA endonuclease (Very short patch repair protein)</fullName>
    </submittedName>
</protein>
<keyword evidence="3" id="KW-1185">Reference proteome</keyword>
<dbReference type="SUPFAM" id="SSF52980">
    <property type="entry name" value="Restriction endonuclease-like"/>
    <property type="match status" value="1"/>
</dbReference>
<proteinExistence type="predicted"/>
<dbReference type="InterPro" id="IPR011335">
    <property type="entry name" value="Restrct_endonuc-II-like"/>
</dbReference>
<organism evidence="2 3">
    <name type="scientific">Blautia caecimuris</name>
    <dbReference type="NCBI Taxonomy" id="1796615"/>
    <lineage>
        <taxon>Bacteria</taxon>
        <taxon>Bacillati</taxon>
        <taxon>Bacillota</taxon>
        <taxon>Clostridia</taxon>
        <taxon>Lachnospirales</taxon>
        <taxon>Lachnospiraceae</taxon>
        <taxon>Blautia</taxon>
    </lineage>
</organism>
<evidence type="ECO:0000313" key="3">
    <source>
        <dbReference type="Proteomes" id="UP001549106"/>
    </source>
</evidence>
<name>A0ABV2MBD0_9FIRM</name>
<comment type="caution">
    <text evidence="2">The sequence shown here is derived from an EMBL/GenBank/DDBJ whole genome shotgun (WGS) entry which is preliminary data.</text>
</comment>
<evidence type="ECO:0000313" key="2">
    <source>
        <dbReference type="EMBL" id="MET3752637.1"/>
    </source>
</evidence>
<keyword evidence="2" id="KW-0540">Nuclease</keyword>
<sequence length="75" mass="9158">MLKPRLEKSNNSEYWISKISRNKERDDEINKKLLFLGWTVIRFWGNDIKKNTDECIRVIEETIFEIKTMDDYTEE</sequence>
<dbReference type="Proteomes" id="UP001549106">
    <property type="component" value="Unassembled WGS sequence"/>
</dbReference>
<keyword evidence="2" id="KW-0378">Hydrolase</keyword>
<feature type="domain" description="DUF559" evidence="1">
    <location>
        <begin position="21"/>
        <end position="62"/>
    </location>
</feature>
<dbReference type="InterPro" id="IPR007569">
    <property type="entry name" value="DUF559"/>
</dbReference>
<accession>A0ABV2MBD0</accession>
<dbReference type="EMBL" id="JBEPMJ010000075">
    <property type="protein sequence ID" value="MET3752637.1"/>
    <property type="molecule type" value="Genomic_DNA"/>
</dbReference>
<dbReference type="Pfam" id="PF04480">
    <property type="entry name" value="DUF559"/>
    <property type="match status" value="1"/>
</dbReference>
<reference evidence="2 3" key="1">
    <citation type="submission" date="2024-06" db="EMBL/GenBank/DDBJ databases">
        <title>Genomic Encyclopedia of Type Strains, Phase IV (KMG-IV): sequencing the most valuable type-strain genomes for metagenomic binning, comparative biology and taxonomic classification.</title>
        <authorList>
            <person name="Goeker M."/>
        </authorList>
    </citation>
    <scope>NUCLEOTIDE SEQUENCE [LARGE SCALE GENOMIC DNA]</scope>
    <source>
        <strain evidence="2 3">DSM 29492</strain>
    </source>
</reference>